<reference evidence="2 3" key="1">
    <citation type="submission" date="2021-05" db="EMBL/GenBank/DDBJ databases">
        <authorList>
            <person name="Zhang Z.D."/>
            <person name="Osman G."/>
        </authorList>
    </citation>
    <scope>NUCLEOTIDE SEQUENCE [LARGE SCALE GENOMIC DNA]</scope>
    <source>
        <strain evidence="2 3">KCTC 32217</strain>
    </source>
</reference>
<comment type="caution">
    <text evidence="2">The sequence shown here is derived from an EMBL/GenBank/DDBJ whole genome shotgun (WGS) entry which is preliminary data.</text>
</comment>
<evidence type="ECO:0000313" key="3">
    <source>
        <dbReference type="Proteomes" id="UP001319104"/>
    </source>
</evidence>
<proteinExistence type="predicted"/>
<feature type="chain" id="PRO_5043042098" description="DUF3551 domain-containing protein" evidence="1">
    <location>
        <begin position="27"/>
        <end position="72"/>
    </location>
</feature>
<organism evidence="2 3">
    <name type="scientific">Litoribacter ruber</name>
    <dbReference type="NCBI Taxonomy" id="702568"/>
    <lineage>
        <taxon>Bacteria</taxon>
        <taxon>Pseudomonadati</taxon>
        <taxon>Bacteroidota</taxon>
        <taxon>Cytophagia</taxon>
        <taxon>Cytophagales</taxon>
        <taxon>Cyclobacteriaceae</taxon>
        <taxon>Litoribacter</taxon>
    </lineage>
</organism>
<protein>
    <recommendedName>
        <fullName evidence="4">DUF3551 domain-containing protein</fullName>
    </recommendedName>
</protein>
<accession>A0AAP2G3Z2</accession>
<sequence length="72" mass="8142">MKKKVSVLMGGVLFLLLNVFPQIISAQETVPCGNALIDYKKQWLSTNCKYKENYTCLLRCDQPQLPDPPSLP</sequence>
<dbReference type="EMBL" id="JAHCMY010000003">
    <property type="protein sequence ID" value="MBS9523985.1"/>
    <property type="molecule type" value="Genomic_DNA"/>
</dbReference>
<dbReference type="RefSeq" id="WP_213944851.1">
    <property type="nucleotide sequence ID" value="NZ_JAHCMY010000003.1"/>
</dbReference>
<name>A0AAP2G3Z2_9BACT</name>
<dbReference type="AlphaFoldDB" id="A0AAP2G3Z2"/>
<evidence type="ECO:0000256" key="1">
    <source>
        <dbReference type="SAM" id="SignalP"/>
    </source>
</evidence>
<evidence type="ECO:0000313" key="2">
    <source>
        <dbReference type="EMBL" id="MBS9523985.1"/>
    </source>
</evidence>
<keyword evidence="1" id="KW-0732">Signal</keyword>
<feature type="signal peptide" evidence="1">
    <location>
        <begin position="1"/>
        <end position="26"/>
    </location>
</feature>
<dbReference type="Proteomes" id="UP001319104">
    <property type="component" value="Unassembled WGS sequence"/>
</dbReference>
<keyword evidence="3" id="KW-1185">Reference proteome</keyword>
<gene>
    <name evidence="2" type="ORF">KI659_08150</name>
</gene>
<evidence type="ECO:0008006" key="4">
    <source>
        <dbReference type="Google" id="ProtNLM"/>
    </source>
</evidence>